<sequence length="260" mass="27802">MRRRQIPRDYPPGSQISSRSHNFTLCSVGLTNSSKTPRRCRVFEIVNPPEARIEPDRGGKPTNAGGALNDSATAWRGEVARVVSAGPSGLRLAIGDEEIDARAAVSCLVAPQAGDHVLVYRWPGGAHVLAVLDRPLAGPITLSTETDLVLEAPQVKLAGRDGVTIQTNSLRMIADRVSTVTRLLSTFAKRLRLSADVREDLAQDITQKFGSRTTHVDTTDVERMGTLSTTVDQTLNVGAGIAVVTAKGDLRFDGARVSVG</sequence>
<comment type="caution">
    <text evidence="1">The sequence shown here is derived from an EMBL/GenBank/DDBJ whole genome shotgun (WGS) entry which is preliminary data.</text>
</comment>
<dbReference type="InterPro" id="IPR021927">
    <property type="entry name" value="DUF3540"/>
</dbReference>
<keyword evidence="2" id="KW-1185">Reference proteome</keyword>
<protein>
    <submittedName>
        <fullName evidence="1">DUF3540 domain-containing protein</fullName>
    </submittedName>
</protein>
<dbReference type="Proteomes" id="UP000332515">
    <property type="component" value="Unassembled WGS sequence"/>
</dbReference>
<evidence type="ECO:0000313" key="2">
    <source>
        <dbReference type="Proteomes" id="UP000332515"/>
    </source>
</evidence>
<proteinExistence type="predicted"/>
<gene>
    <name evidence="1" type="ORF">F0357_20835</name>
</gene>
<dbReference type="AlphaFoldDB" id="A0A6A7Y8K4"/>
<organism evidence="1 2">
    <name type="scientific">Segnochrobactrum spirostomi</name>
    <dbReference type="NCBI Taxonomy" id="2608987"/>
    <lineage>
        <taxon>Bacteria</taxon>
        <taxon>Pseudomonadati</taxon>
        <taxon>Pseudomonadota</taxon>
        <taxon>Alphaproteobacteria</taxon>
        <taxon>Hyphomicrobiales</taxon>
        <taxon>Segnochrobactraceae</taxon>
        <taxon>Segnochrobactrum</taxon>
    </lineage>
</organism>
<name>A0A6A7Y8K4_9HYPH</name>
<reference evidence="1 2" key="1">
    <citation type="submission" date="2019-09" db="EMBL/GenBank/DDBJ databases">
        <title>Segnochrobactrum spirostomi gen. nov., sp. nov., isolated from the ciliate Spirostomum cf. yagiui and description of a novel family, Segnochrobactraceae fam. nov. within the order Rhizobiales of the class Alphaproteobacteria.</title>
        <authorList>
            <person name="Akter S."/>
            <person name="Shazib S.U.A."/>
            <person name="Shin M.K."/>
        </authorList>
    </citation>
    <scope>NUCLEOTIDE SEQUENCE [LARGE SCALE GENOMIC DNA]</scope>
    <source>
        <strain evidence="1 2">Sp-1</strain>
    </source>
</reference>
<evidence type="ECO:0000313" key="1">
    <source>
        <dbReference type="EMBL" id="MQT15055.1"/>
    </source>
</evidence>
<accession>A0A6A7Y8K4</accession>
<dbReference type="EMBL" id="VWNA01000003">
    <property type="protein sequence ID" value="MQT15055.1"/>
    <property type="molecule type" value="Genomic_DNA"/>
</dbReference>
<dbReference type="Pfam" id="PF12059">
    <property type="entry name" value="DUF3540"/>
    <property type="match status" value="1"/>
</dbReference>